<reference evidence="3" key="1">
    <citation type="journal article" date="2013" name="Genetics">
        <title>The draft genome and transcriptome of Panagrellus redivivus are shaped by the harsh demands of a free-living lifestyle.</title>
        <authorList>
            <person name="Srinivasan J."/>
            <person name="Dillman A.R."/>
            <person name="Macchietto M.G."/>
            <person name="Heikkinen L."/>
            <person name="Lakso M."/>
            <person name="Fracchia K.M."/>
            <person name="Antoshechkin I."/>
            <person name="Mortazavi A."/>
            <person name="Wong G."/>
            <person name="Sternberg P.W."/>
        </authorList>
    </citation>
    <scope>NUCLEOTIDE SEQUENCE [LARGE SCALE GENOMIC DNA]</scope>
    <source>
        <strain evidence="3">MT8872</strain>
    </source>
</reference>
<keyword evidence="2" id="KW-1133">Transmembrane helix</keyword>
<proteinExistence type="predicted"/>
<feature type="region of interest" description="Disordered" evidence="1">
    <location>
        <begin position="210"/>
        <end position="274"/>
    </location>
</feature>
<name>A0A7E4V3E8_PANRE</name>
<organism evidence="3 4">
    <name type="scientific">Panagrellus redivivus</name>
    <name type="common">Microworm</name>
    <dbReference type="NCBI Taxonomy" id="6233"/>
    <lineage>
        <taxon>Eukaryota</taxon>
        <taxon>Metazoa</taxon>
        <taxon>Ecdysozoa</taxon>
        <taxon>Nematoda</taxon>
        <taxon>Chromadorea</taxon>
        <taxon>Rhabditida</taxon>
        <taxon>Tylenchina</taxon>
        <taxon>Panagrolaimomorpha</taxon>
        <taxon>Panagrolaimoidea</taxon>
        <taxon>Panagrolaimidae</taxon>
        <taxon>Panagrellus</taxon>
    </lineage>
</organism>
<keyword evidence="3" id="KW-1185">Reference proteome</keyword>
<dbReference type="WBParaSite" id="Pan_g15737.t1">
    <property type="protein sequence ID" value="Pan_g15737.t1"/>
    <property type="gene ID" value="Pan_g15737"/>
</dbReference>
<sequence length="318" mass="34807">MQVSSFISASKVVVYRFMKLKASVFFLATVVSLCHGKVVLKKGEHVTVTFEGDQLEIKLDNPAGQKGEFELCFRSTSDALSKSCPKGYISRLAFLVAREKTYKVNRMGQLFSTMGQLGMEFPIIFEADGSLKLMLANHPSTMVVYLPNAELLVVTTTTLALASTKSTDNKAQTGIICVIVILILAVLIIGAVLFYCLYNKRKHHPIRTIAPEEEAHQTRQEQEEPLRNKAVTKSPAPRPKPTHSTPLPSATTTTTKPPSTSTTKTSNEKPQAAVVQKPALTTAMQQTEEPGCVSIIPASAYSQRSTVVPVHNYGQNRV</sequence>
<keyword evidence="2" id="KW-0812">Transmembrane</keyword>
<feature type="transmembrane region" description="Helical" evidence="2">
    <location>
        <begin position="173"/>
        <end position="198"/>
    </location>
</feature>
<dbReference type="AlphaFoldDB" id="A0A7E4V3E8"/>
<keyword evidence="2" id="KW-0472">Membrane</keyword>
<evidence type="ECO:0000256" key="1">
    <source>
        <dbReference type="SAM" id="MobiDB-lite"/>
    </source>
</evidence>
<evidence type="ECO:0000313" key="4">
    <source>
        <dbReference type="WBParaSite" id="Pan_g15737.t1"/>
    </source>
</evidence>
<reference evidence="4" key="2">
    <citation type="submission" date="2020-10" db="UniProtKB">
        <authorList>
            <consortium name="WormBaseParasite"/>
        </authorList>
    </citation>
    <scope>IDENTIFICATION</scope>
</reference>
<evidence type="ECO:0000256" key="2">
    <source>
        <dbReference type="SAM" id="Phobius"/>
    </source>
</evidence>
<evidence type="ECO:0000313" key="3">
    <source>
        <dbReference type="Proteomes" id="UP000492821"/>
    </source>
</evidence>
<feature type="compositionally biased region" description="Basic and acidic residues" evidence="1">
    <location>
        <begin position="213"/>
        <end position="227"/>
    </location>
</feature>
<accession>A0A7E4V3E8</accession>
<protein>
    <submittedName>
        <fullName evidence="4">Lysosome-associated membrane glycoprotein 3</fullName>
    </submittedName>
</protein>
<dbReference type="Proteomes" id="UP000492821">
    <property type="component" value="Unassembled WGS sequence"/>
</dbReference>
<feature type="compositionally biased region" description="Low complexity" evidence="1">
    <location>
        <begin position="242"/>
        <end position="265"/>
    </location>
</feature>